<evidence type="ECO:0008006" key="4">
    <source>
        <dbReference type="Google" id="ProtNLM"/>
    </source>
</evidence>
<keyword evidence="3" id="KW-1185">Reference proteome</keyword>
<name>A0ABD2Y750_9GENT</name>
<sequence length="464" mass="53181">MEATKVTPLDGGKNMQGGLMLKLHHQMEMKTCKEFKDKGDTNKKRKAKKLKIKKVQNVDEGLEKDSSDTEVFNDNDYDFYNKGKLFKKTTKEAKKWLIGLLLQVTLLNAFHRKCRQKPNESERGSDAGDSEELKRNANDSKGDESNERMRKFPRFKVAVNMDYPKFVVGKTREHHGVKWGSKILMIEHKSARTTYHRLANTTFLCKKYKNDIKKIPNWKVLYFKNNVHGHLNVNITRSHAYLTNEKAKELIEAYYMQQYRRQHECATELIRSNSGSIVLLESKTNYDRDKIFEKLYLCFEAYKDGFLVGCRPIVDLDGCHLRVRHKGKQLSAVGIVPNNQNFPIAHAVLEIENRRTWRCFITDIQKDQQDSESDKDDARADESIENAENASFDLTTTAKYGTGVGGAEETIGFELTGPQNSEFVNGHAKDKAWLDELISSIMVNIASQEEVPSSKIGATKEPVR</sequence>
<comment type="caution">
    <text evidence="2">The sequence shown here is derived from an EMBL/GenBank/DDBJ whole genome shotgun (WGS) entry which is preliminary data.</text>
</comment>
<dbReference type="AlphaFoldDB" id="A0ABD2Y750"/>
<evidence type="ECO:0000313" key="2">
    <source>
        <dbReference type="EMBL" id="KAL3502883.1"/>
    </source>
</evidence>
<dbReference type="Proteomes" id="UP001630127">
    <property type="component" value="Unassembled WGS sequence"/>
</dbReference>
<feature type="region of interest" description="Disordered" evidence="1">
    <location>
        <begin position="115"/>
        <end position="147"/>
    </location>
</feature>
<protein>
    <recommendedName>
        <fullName evidence="4">Transposase</fullName>
    </recommendedName>
</protein>
<gene>
    <name evidence="2" type="ORF">ACH5RR_037332</name>
</gene>
<dbReference type="PANTHER" id="PTHR31973:SF187">
    <property type="entry name" value="MUTATOR TRANSPOSASE MUDRA PROTEIN"/>
    <property type="match status" value="1"/>
</dbReference>
<proteinExistence type="predicted"/>
<feature type="compositionally biased region" description="Basic and acidic residues" evidence="1">
    <location>
        <begin position="117"/>
        <end position="147"/>
    </location>
</feature>
<evidence type="ECO:0000313" key="3">
    <source>
        <dbReference type="Proteomes" id="UP001630127"/>
    </source>
</evidence>
<evidence type="ECO:0000256" key="1">
    <source>
        <dbReference type="SAM" id="MobiDB-lite"/>
    </source>
</evidence>
<accession>A0ABD2Y750</accession>
<organism evidence="2 3">
    <name type="scientific">Cinchona calisaya</name>
    <dbReference type="NCBI Taxonomy" id="153742"/>
    <lineage>
        <taxon>Eukaryota</taxon>
        <taxon>Viridiplantae</taxon>
        <taxon>Streptophyta</taxon>
        <taxon>Embryophyta</taxon>
        <taxon>Tracheophyta</taxon>
        <taxon>Spermatophyta</taxon>
        <taxon>Magnoliopsida</taxon>
        <taxon>eudicotyledons</taxon>
        <taxon>Gunneridae</taxon>
        <taxon>Pentapetalae</taxon>
        <taxon>asterids</taxon>
        <taxon>lamiids</taxon>
        <taxon>Gentianales</taxon>
        <taxon>Rubiaceae</taxon>
        <taxon>Cinchonoideae</taxon>
        <taxon>Cinchoneae</taxon>
        <taxon>Cinchona</taxon>
    </lineage>
</organism>
<feature type="region of interest" description="Disordered" evidence="1">
    <location>
        <begin position="368"/>
        <end position="387"/>
    </location>
</feature>
<dbReference type="PANTHER" id="PTHR31973">
    <property type="entry name" value="POLYPROTEIN, PUTATIVE-RELATED"/>
    <property type="match status" value="1"/>
</dbReference>
<reference evidence="2 3" key="1">
    <citation type="submission" date="2024-11" db="EMBL/GenBank/DDBJ databases">
        <title>A near-complete genome assembly of Cinchona calisaya.</title>
        <authorList>
            <person name="Lian D.C."/>
            <person name="Zhao X.W."/>
            <person name="Wei L."/>
        </authorList>
    </citation>
    <scope>NUCLEOTIDE SEQUENCE [LARGE SCALE GENOMIC DNA]</scope>
    <source>
        <tissue evidence="2">Nenye</tissue>
    </source>
</reference>
<dbReference type="EMBL" id="JBJUIK010000015">
    <property type="protein sequence ID" value="KAL3502883.1"/>
    <property type="molecule type" value="Genomic_DNA"/>
</dbReference>